<keyword evidence="4 7" id="KW-0067">ATP-binding</keyword>
<dbReference type="InterPro" id="IPR050093">
    <property type="entry name" value="ABC_SmlMolc_Importer"/>
</dbReference>
<feature type="domain" description="ABC transporter" evidence="8">
    <location>
        <begin position="15"/>
        <end position="246"/>
    </location>
</feature>
<dbReference type="SUPFAM" id="SSF52540">
    <property type="entry name" value="P-loop containing nucleoside triphosphate hydrolases"/>
    <property type="match status" value="1"/>
</dbReference>
<dbReference type="CDD" id="cd03300">
    <property type="entry name" value="ABC_PotA_N"/>
    <property type="match status" value="1"/>
</dbReference>
<name>A0ABY6FDL0_9PSED</name>
<dbReference type="SUPFAM" id="SSF50331">
    <property type="entry name" value="MOP-like"/>
    <property type="match status" value="1"/>
</dbReference>
<dbReference type="InterPro" id="IPR003593">
    <property type="entry name" value="AAA+_ATPase"/>
</dbReference>
<evidence type="ECO:0000256" key="6">
    <source>
        <dbReference type="ARBA" id="ARBA00023136"/>
    </source>
</evidence>
<accession>A0ABY6FDL0</accession>
<protein>
    <recommendedName>
        <fullName evidence="7">Spermidine/putrescine import ATP-binding protein PotA</fullName>
        <ecNumber evidence="7">7.6.2.11</ecNumber>
    </recommendedName>
</protein>
<keyword evidence="1 7" id="KW-0813">Transport</keyword>
<evidence type="ECO:0000256" key="5">
    <source>
        <dbReference type="ARBA" id="ARBA00022967"/>
    </source>
</evidence>
<dbReference type="InterPro" id="IPR003439">
    <property type="entry name" value="ABC_transporter-like_ATP-bd"/>
</dbReference>
<dbReference type="InterPro" id="IPR017871">
    <property type="entry name" value="ABC_transporter-like_CS"/>
</dbReference>
<dbReference type="Pfam" id="PF08402">
    <property type="entry name" value="TOBE_2"/>
    <property type="match status" value="1"/>
</dbReference>
<comment type="catalytic activity">
    <reaction evidence="7">
        <text>ATP + H2O + polyamine-[polyamine-binding protein]Side 1 = ADP + phosphate + polyamineSide 2 + [polyamine-binding protein]Side 1.</text>
        <dbReference type="EC" id="7.6.2.11"/>
    </reaction>
</comment>
<evidence type="ECO:0000256" key="4">
    <source>
        <dbReference type="ARBA" id="ARBA00022840"/>
    </source>
</evidence>
<dbReference type="EC" id="7.6.2.11" evidence="7"/>
<dbReference type="NCBIfam" id="TIGR01187">
    <property type="entry name" value="potA"/>
    <property type="match status" value="1"/>
</dbReference>
<dbReference type="InterPro" id="IPR013611">
    <property type="entry name" value="Transp-assoc_OB_typ2"/>
</dbReference>
<dbReference type="GO" id="GO:0005524">
    <property type="term" value="F:ATP binding"/>
    <property type="evidence" value="ECO:0007669"/>
    <property type="project" value="UniProtKB-KW"/>
</dbReference>
<dbReference type="PANTHER" id="PTHR42781:SF6">
    <property type="entry name" value="SPERMIDINE_PUTRESCINE IMPORT ATP-BINDING PROTEIN POTA"/>
    <property type="match status" value="1"/>
</dbReference>
<keyword evidence="3 7" id="KW-0547">Nucleotide-binding</keyword>
<dbReference type="RefSeq" id="WP_027900678.1">
    <property type="nucleotide sequence ID" value="NZ_CP081201.1"/>
</dbReference>
<keyword evidence="5 7" id="KW-1278">Translocase</keyword>
<dbReference type="InterPro" id="IPR008995">
    <property type="entry name" value="Mo/tungstate-bd_C_term_dom"/>
</dbReference>
<evidence type="ECO:0000256" key="1">
    <source>
        <dbReference type="ARBA" id="ARBA00022448"/>
    </source>
</evidence>
<dbReference type="PANTHER" id="PTHR42781">
    <property type="entry name" value="SPERMIDINE/PUTRESCINE IMPORT ATP-BINDING PROTEIN POTA"/>
    <property type="match status" value="1"/>
</dbReference>
<reference evidence="9" key="1">
    <citation type="submission" date="2021-08" db="EMBL/GenBank/DDBJ databases">
        <title>Complete genome sequence of Pseudomonas phytophila.</title>
        <authorList>
            <person name="Weir B.S."/>
            <person name="Templeton M.D."/>
            <person name="Arshed S."/>
            <person name="Andersen M.T."/>
            <person name="Jayaraman J."/>
        </authorList>
    </citation>
    <scope>NUCLEOTIDE SEQUENCE</scope>
    <source>
        <strain evidence="9">ICMP 23753</strain>
    </source>
</reference>
<evidence type="ECO:0000256" key="7">
    <source>
        <dbReference type="RuleBase" id="RU364083"/>
    </source>
</evidence>
<keyword evidence="10" id="KW-1185">Reference proteome</keyword>
<gene>
    <name evidence="7" type="primary">potA</name>
    <name evidence="9" type="ORF">K3169_27450</name>
</gene>
<organism evidence="9 10">
    <name type="scientific">Pseudomonas phytophila</name>
    <dbReference type="NCBI Taxonomy" id="2867264"/>
    <lineage>
        <taxon>Bacteria</taxon>
        <taxon>Pseudomonadati</taxon>
        <taxon>Pseudomonadota</taxon>
        <taxon>Gammaproteobacteria</taxon>
        <taxon>Pseudomonadales</taxon>
        <taxon>Pseudomonadaceae</taxon>
        <taxon>Pseudomonas</taxon>
    </lineage>
</organism>
<proteinExistence type="inferred from homology"/>
<evidence type="ECO:0000313" key="9">
    <source>
        <dbReference type="EMBL" id="UXZ95985.1"/>
    </source>
</evidence>
<dbReference type="SMART" id="SM00382">
    <property type="entry name" value="AAA"/>
    <property type="match status" value="1"/>
</dbReference>
<dbReference type="InterPro" id="IPR027417">
    <property type="entry name" value="P-loop_NTPase"/>
</dbReference>
<keyword evidence="2 7" id="KW-1003">Cell membrane</keyword>
<comment type="function">
    <text evidence="7">Part of the ABC transporter complex PotABCD involved in spermidine/putrescine import. Responsible for energy coupling to the transport system.</text>
</comment>
<evidence type="ECO:0000256" key="2">
    <source>
        <dbReference type="ARBA" id="ARBA00022475"/>
    </source>
</evidence>
<keyword evidence="6 7" id="KW-0472">Membrane</keyword>
<comment type="similarity">
    <text evidence="7">Belongs to the ABC transporter superfamily. Spermidine/putrescine importer (TC 3.A.1.11.1) family.</text>
</comment>
<dbReference type="Gene3D" id="2.40.50.100">
    <property type="match status" value="1"/>
</dbReference>
<dbReference type="Proteomes" id="UP001063228">
    <property type="component" value="Chromosome"/>
</dbReference>
<dbReference type="PROSITE" id="PS50893">
    <property type="entry name" value="ABC_TRANSPORTER_2"/>
    <property type="match status" value="1"/>
</dbReference>
<sequence>MSNVDSSAGANDVLVSFRGVQKSYDGEALIVKDLNLDIRKGEFLTLLGPSGSGKTTSLMMLAGFETPTAGEILLAGRAINNVPPHKRDIGMVFQNYALFPHMTVAENLAFPLTVRGMSKADVSEKVKRALDMVQLGTFAHRYPAQLSGGQQQRVALARALVFEPQLVLMDEPLGALDKQLREHMQMEIKHLHQRLGVTVVYVTHDQGEALTMSDRVAVFHQGEIQQIAPPRNLYEEPKNTFVANFIGENNRLSGKLLSHTGERCVVQLEKGEKVEALAVNVGQVGDDVTLSIRPERISLNGNSESCANRFSGRVAEFVYLGDHVRVRLEVAGKTDFFVKQPIAELDPALSVGDVVPIGWQIEHVRALDPLQHVH</sequence>
<comment type="subunit">
    <text evidence="7">The complex is composed of two ATP-binding proteins (PotA), two transmembrane proteins (PotB and PotC) and a solute-binding protein (PotD).</text>
</comment>
<evidence type="ECO:0000313" key="10">
    <source>
        <dbReference type="Proteomes" id="UP001063228"/>
    </source>
</evidence>
<dbReference type="PROSITE" id="PS00211">
    <property type="entry name" value="ABC_TRANSPORTER_1"/>
    <property type="match status" value="1"/>
</dbReference>
<evidence type="ECO:0000256" key="3">
    <source>
        <dbReference type="ARBA" id="ARBA00022741"/>
    </source>
</evidence>
<dbReference type="EMBL" id="CP081201">
    <property type="protein sequence ID" value="UXZ95985.1"/>
    <property type="molecule type" value="Genomic_DNA"/>
</dbReference>
<dbReference type="Pfam" id="PF00005">
    <property type="entry name" value="ABC_tran"/>
    <property type="match status" value="1"/>
</dbReference>
<dbReference type="Gene3D" id="3.40.50.300">
    <property type="entry name" value="P-loop containing nucleotide triphosphate hydrolases"/>
    <property type="match status" value="1"/>
</dbReference>
<dbReference type="InterPro" id="IPR005893">
    <property type="entry name" value="PotA-like"/>
</dbReference>
<evidence type="ECO:0000259" key="8">
    <source>
        <dbReference type="PROSITE" id="PS50893"/>
    </source>
</evidence>
<dbReference type="InterPro" id="IPR017879">
    <property type="entry name" value="PotA_ATP-bd"/>
</dbReference>